<evidence type="ECO:0000256" key="1">
    <source>
        <dbReference type="SAM" id="Phobius"/>
    </source>
</evidence>
<keyword evidence="3" id="KW-1185">Reference proteome</keyword>
<protein>
    <submittedName>
        <fullName evidence="2">Uncharacterized protein</fullName>
    </submittedName>
</protein>
<name>A0A9K3D760_9EUKA</name>
<dbReference type="Proteomes" id="UP000265618">
    <property type="component" value="Unassembled WGS sequence"/>
</dbReference>
<evidence type="ECO:0000313" key="3">
    <source>
        <dbReference type="Proteomes" id="UP000265618"/>
    </source>
</evidence>
<organism evidence="2 3">
    <name type="scientific">Kipferlia bialata</name>
    <dbReference type="NCBI Taxonomy" id="797122"/>
    <lineage>
        <taxon>Eukaryota</taxon>
        <taxon>Metamonada</taxon>
        <taxon>Carpediemonas-like organisms</taxon>
        <taxon>Kipferlia</taxon>
    </lineage>
</organism>
<sequence>MCQGTLDDPVHVYTSPCGPGMGVYNEIGAWSPVFHPDNIDTEWDNIAVEEGVCVKVIIEEAANRLDIECHFLGADPSGIAVPLRYTDQDGEDTTPNHKDMSHDLYADMDQAYMLTVYESDHSYTNLDLSSFSLDIGPEDSVTLYKSSCSEASPITSTNTYAVLSGSDTYSTEWHLGGIDSAEGTCVAMYIQTKGVQARHLSYGYTLSLSEDIPVTPDNWIWVWIVAVVAVLGLAGAGYYLYSTRHHKYRGYVSSV</sequence>
<feature type="transmembrane region" description="Helical" evidence="1">
    <location>
        <begin position="219"/>
        <end position="241"/>
    </location>
</feature>
<comment type="caution">
    <text evidence="2">The sequence shown here is derived from an EMBL/GenBank/DDBJ whole genome shotgun (WGS) entry which is preliminary data.</text>
</comment>
<dbReference type="EMBL" id="BDIP01005991">
    <property type="protein sequence ID" value="GIQ90279.1"/>
    <property type="molecule type" value="Genomic_DNA"/>
</dbReference>
<keyword evidence="1" id="KW-0472">Membrane</keyword>
<gene>
    <name evidence="2" type="ORF">KIPB_013014</name>
</gene>
<keyword evidence="1" id="KW-0812">Transmembrane</keyword>
<reference evidence="2 3" key="1">
    <citation type="journal article" date="2018" name="PLoS ONE">
        <title>The draft genome of Kipferlia bialata reveals reductive genome evolution in fornicate parasites.</title>
        <authorList>
            <person name="Tanifuji G."/>
            <person name="Takabayashi S."/>
            <person name="Kume K."/>
            <person name="Takagi M."/>
            <person name="Nakayama T."/>
            <person name="Kamikawa R."/>
            <person name="Inagaki Y."/>
            <person name="Hashimoto T."/>
        </authorList>
    </citation>
    <scope>NUCLEOTIDE SEQUENCE [LARGE SCALE GENOMIC DNA]</scope>
    <source>
        <strain evidence="2">NY0173</strain>
    </source>
</reference>
<accession>A0A9K3D760</accession>
<proteinExistence type="predicted"/>
<evidence type="ECO:0000313" key="2">
    <source>
        <dbReference type="EMBL" id="GIQ90279.1"/>
    </source>
</evidence>
<dbReference type="AlphaFoldDB" id="A0A9K3D760"/>
<keyword evidence="1" id="KW-1133">Transmembrane helix</keyword>